<evidence type="ECO:0000313" key="2">
    <source>
        <dbReference type="EMBL" id="JAD90922.1"/>
    </source>
</evidence>
<protein>
    <submittedName>
        <fullName evidence="2">Uncharacterized protein</fullName>
    </submittedName>
</protein>
<evidence type="ECO:0000256" key="1">
    <source>
        <dbReference type="SAM" id="MobiDB-lite"/>
    </source>
</evidence>
<sequence>MRVLPVPVEDGGGGALSPSRIWSTAQAGRQRPSAGAESPRRSSAGAV</sequence>
<dbReference type="EMBL" id="GBRH01206973">
    <property type="protein sequence ID" value="JAD90922.1"/>
    <property type="molecule type" value="Transcribed_RNA"/>
</dbReference>
<proteinExistence type="predicted"/>
<feature type="region of interest" description="Disordered" evidence="1">
    <location>
        <begin position="1"/>
        <end position="47"/>
    </location>
</feature>
<organism evidence="2">
    <name type="scientific">Arundo donax</name>
    <name type="common">Giant reed</name>
    <name type="synonym">Donax arundinaceus</name>
    <dbReference type="NCBI Taxonomy" id="35708"/>
    <lineage>
        <taxon>Eukaryota</taxon>
        <taxon>Viridiplantae</taxon>
        <taxon>Streptophyta</taxon>
        <taxon>Embryophyta</taxon>
        <taxon>Tracheophyta</taxon>
        <taxon>Spermatophyta</taxon>
        <taxon>Magnoliopsida</taxon>
        <taxon>Liliopsida</taxon>
        <taxon>Poales</taxon>
        <taxon>Poaceae</taxon>
        <taxon>PACMAD clade</taxon>
        <taxon>Arundinoideae</taxon>
        <taxon>Arundineae</taxon>
        <taxon>Arundo</taxon>
    </lineage>
</organism>
<accession>A0A0A9E4L0</accession>
<reference evidence="2" key="1">
    <citation type="submission" date="2014-09" db="EMBL/GenBank/DDBJ databases">
        <authorList>
            <person name="Magalhaes I.L.F."/>
            <person name="Oliveira U."/>
            <person name="Santos F.R."/>
            <person name="Vidigal T.H.D.A."/>
            <person name="Brescovit A.D."/>
            <person name="Santos A.J."/>
        </authorList>
    </citation>
    <scope>NUCLEOTIDE SEQUENCE</scope>
    <source>
        <tissue evidence="2">Shoot tissue taken approximately 20 cm above the soil surface</tissue>
    </source>
</reference>
<reference evidence="2" key="2">
    <citation type="journal article" date="2015" name="Data Brief">
        <title>Shoot transcriptome of the giant reed, Arundo donax.</title>
        <authorList>
            <person name="Barrero R.A."/>
            <person name="Guerrero F.D."/>
            <person name="Moolhuijzen P."/>
            <person name="Goolsby J.A."/>
            <person name="Tidwell J."/>
            <person name="Bellgard S.E."/>
            <person name="Bellgard M.I."/>
        </authorList>
    </citation>
    <scope>NUCLEOTIDE SEQUENCE</scope>
    <source>
        <tissue evidence="2">Shoot tissue taken approximately 20 cm above the soil surface</tissue>
    </source>
</reference>
<dbReference type="AlphaFoldDB" id="A0A0A9E4L0"/>
<name>A0A0A9E4L0_ARUDO</name>